<dbReference type="NCBIfam" id="NF005164">
    <property type="entry name" value="PRK06638.1-4"/>
    <property type="match status" value="1"/>
</dbReference>
<keyword evidence="2" id="KW-0520">NAD</keyword>
<evidence type="ECO:0000256" key="2">
    <source>
        <dbReference type="RuleBase" id="RU004429"/>
    </source>
</evidence>
<gene>
    <name evidence="4" type="ORF">GGR91_000982</name>
</gene>
<dbReference type="GO" id="GO:0005886">
    <property type="term" value="C:plasma membrane"/>
    <property type="evidence" value="ECO:0007669"/>
    <property type="project" value="UniProtKB-SubCell"/>
</dbReference>
<feature type="transmembrane region" description="Helical" evidence="2">
    <location>
        <begin position="90"/>
        <end position="112"/>
    </location>
</feature>
<dbReference type="Pfam" id="PF00499">
    <property type="entry name" value="Oxidored_q3"/>
    <property type="match status" value="1"/>
</dbReference>
<comment type="function">
    <text evidence="2">NDH-1 shuttles electrons from NADH, via FMN and iron-sulfur (Fe-S) centers, to quinones in the respiratory chain. Couples the redox reaction to proton translocation (for every two electrons transferred, four hydrogen ions are translocated across the cytoplasmic membrane), and thus conserves the redox energy in a proton gradient.</text>
</comment>
<keyword evidence="2" id="KW-1133">Transmembrane helix</keyword>
<feature type="transmembrane region" description="Helical" evidence="2">
    <location>
        <begin position="31"/>
        <end position="50"/>
    </location>
</feature>
<dbReference type="InterPro" id="IPR042106">
    <property type="entry name" value="Nuo/plastoQ_OxRdtase_6_NuoJ"/>
</dbReference>
<evidence type="ECO:0000256" key="3">
    <source>
        <dbReference type="SAM" id="MobiDB-lite"/>
    </source>
</evidence>
<dbReference type="InterPro" id="IPR001457">
    <property type="entry name" value="NADH_UbQ/plastoQ_OxRdtase_su6"/>
</dbReference>
<dbReference type="GO" id="GO:0008137">
    <property type="term" value="F:NADH dehydrogenase (ubiquinone) activity"/>
    <property type="evidence" value="ECO:0007669"/>
    <property type="project" value="UniProtKB-UniRule"/>
</dbReference>
<evidence type="ECO:0000313" key="4">
    <source>
        <dbReference type="EMBL" id="MBB3942760.1"/>
    </source>
</evidence>
<reference evidence="4 5" key="1">
    <citation type="submission" date="2020-08" db="EMBL/GenBank/DDBJ databases">
        <title>Genomic Encyclopedia of Type Strains, Phase IV (KMG-IV): sequencing the most valuable type-strain genomes for metagenomic binning, comparative biology and taxonomic classification.</title>
        <authorList>
            <person name="Goeker M."/>
        </authorList>
    </citation>
    <scope>NUCLEOTIDE SEQUENCE [LARGE SCALE GENOMIC DNA]</scope>
    <source>
        <strain evidence="4 5">DSM 29050</strain>
    </source>
</reference>
<keyword evidence="2" id="KW-1003">Cell membrane</keyword>
<protein>
    <recommendedName>
        <fullName evidence="2">NADH-quinone oxidoreductase subunit J</fullName>
        <ecNumber evidence="2">7.1.1.-</ecNumber>
    </recommendedName>
</protein>
<keyword evidence="2" id="KW-0874">Quinone</keyword>
<feature type="transmembrane region" description="Helical" evidence="2">
    <location>
        <begin position="6"/>
        <end position="24"/>
    </location>
</feature>
<comment type="caution">
    <text evidence="4">The sequence shown here is derived from an EMBL/GenBank/DDBJ whole genome shotgun (WGS) entry which is preliminary data.</text>
</comment>
<keyword evidence="2" id="KW-0472">Membrane</keyword>
<sequence>MIQLVSFYIFASIVIASAAMVIFARNPVHSVLWLIVAFFNAAGLMVLIGAEFIAMLLVIVYVGAVAVLFLFVVMMLDIDFAELRAGFVKNVPLGLLLAVVLAAELVLGIGAYQAGAVALGTPEAGAATVSAAVPNIEAIGGLLYSKYVFMFETAGLILLVAMVGAIVLTHRKSHGTRGQSISSQVQRRPEDATRNVNQPVGQGIEL</sequence>
<feature type="region of interest" description="Disordered" evidence="3">
    <location>
        <begin position="177"/>
        <end position="206"/>
    </location>
</feature>
<dbReference type="EMBL" id="JACIEA010000001">
    <property type="protein sequence ID" value="MBB3942760.1"/>
    <property type="molecule type" value="Genomic_DNA"/>
</dbReference>
<dbReference type="Proteomes" id="UP000581447">
    <property type="component" value="Unassembled WGS sequence"/>
</dbReference>
<accession>A0A840B1I9</accession>
<keyword evidence="2" id="KW-0812">Transmembrane</keyword>
<comment type="similarity">
    <text evidence="1 2">Belongs to the complex I subunit 6 family.</text>
</comment>
<dbReference type="RefSeq" id="WP_183940624.1">
    <property type="nucleotide sequence ID" value="NZ_BAABBG010000023.1"/>
</dbReference>
<organism evidence="4 5">
    <name type="scientific">Sphingorhabdus rigui</name>
    <dbReference type="NCBI Taxonomy" id="1282858"/>
    <lineage>
        <taxon>Bacteria</taxon>
        <taxon>Pseudomonadati</taxon>
        <taxon>Pseudomonadota</taxon>
        <taxon>Alphaproteobacteria</taxon>
        <taxon>Sphingomonadales</taxon>
        <taxon>Sphingomonadaceae</taxon>
        <taxon>Sphingorhabdus</taxon>
    </lineage>
</organism>
<dbReference type="AlphaFoldDB" id="A0A840B1I9"/>
<feature type="transmembrane region" description="Helical" evidence="2">
    <location>
        <begin position="147"/>
        <end position="168"/>
    </location>
</feature>
<feature type="transmembrane region" description="Helical" evidence="2">
    <location>
        <begin position="56"/>
        <end position="78"/>
    </location>
</feature>
<feature type="compositionally biased region" description="Polar residues" evidence="3">
    <location>
        <begin position="177"/>
        <end position="186"/>
    </location>
</feature>
<comment type="subcellular location">
    <subcellularLocation>
        <location evidence="2">Cell membrane</location>
        <topology evidence="2">Multi-pass membrane protein</topology>
    </subcellularLocation>
</comment>
<dbReference type="Gene3D" id="1.20.120.1200">
    <property type="entry name" value="NADH-ubiquinone/plastoquinone oxidoreductase chain 6, subunit NuoJ"/>
    <property type="match status" value="1"/>
</dbReference>
<proteinExistence type="inferred from homology"/>
<dbReference type="EC" id="7.1.1.-" evidence="2"/>
<dbReference type="PANTHER" id="PTHR33269">
    <property type="entry name" value="NADH-UBIQUINONE OXIDOREDUCTASE CHAIN 6"/>
    <property type="match status" value="1"/>
</dbReference>
<dbReference type="GO" id="GO:0048038">
    <property type="term" value="F:quinone binding"/>
    <property type="evidence" value="ECO:0007669"/>
    <property type="project" value="UniProtKB-UniRule"/>
</dbReference>
<evidence type="ECO:0000313" key="5">
    <source>
        <dbReference type="Proteomes" id="UP000581447"/>
    </source>
</evidence>
<comment type="catalytic activity">
    <reaction evidence="2">
        <text>a quinone + NADH + 5 H(+)(in) = a quinol + NAD(+) + 4 H(+)(out)</text>
        <dbReference type="Rhea" id="RHEA:57888"/>
        <dbReference type="ChEBI" id="CHEBI:15378"/>
        <dbReference type="ChEBI" id="CHEBI:24646"/>
        <dbReference type="ChEBI" id="CHEBI:57540"/>
        <dbReference type="ChEBI" id="CHEBI:57945"/>
        <dbReference type="ChEBI" id="CHEBI:132124"/>
    </reaction>
</comment>
<dbReference type="PANTHER" id="PTHR33269:SF17">
    <property type="entry name" value="NADH-UBIQUINONE OXIDOREDUCTASE CHAIN 6"/>
    <property type="match status" value="1"/>
</dbReference>
<keyword evidence="5" id="KW-1185">Reference proteome</keyword>
<evidence type="ECO:0000256" key="1">
    <source>
        <dbReference type="ARBA" id="ARBA00005698"/>
    </source>
</evidence>
<name>A0A840B1I9_9SPHN</name>